<protein>
    <submittedName>
        <fullName evidence="2">Uncharacterized protein</fullName>
    </submittedName>
</protein>
<name>A0A4R0I520_9ACTN</name>
<evidence type="ECO:0000313" key="2">
    <source>
        <dbReference type="EMBL" id="TCC21624.1"/>
    </source>
</evidence>
<organism evidence="2 3">
    <name type="scientific">Kribbella sindirgiensis</name>
    <dbReference type="NCBI Taxonomy" id="1124744"/>
    <lineage>
        <taxon>Bacteria</taxon>
        <taxon>Bacillati</taxon>
        <taxon>Actinomycetota</taxon>
        <taxon>Actinomycetes</taxon>
        <taxon>Propionibacteriales</taxon>
        <taxon>Kribbellaceae</taxon>
        <taxon>Kribbella</taxon>
    </lineage>
</organism>
<keyword evidence="3" id="KW-1185">Reference proteome</keyword>
<feature type="region of interest" description="Disordered" evidence="1">
    <location>
        <begin position="53"/>
        <end position="73"/>
    </location>
</feature>
<dbReference type="Proteomes" id="UP000292695">
    <property type="component" value="Unassembled WGS sequence"/>
</dbReference>
<reference evidence="2 3" key="1">
    <citation type="submission" date="2019-02" db="EMBL/GenBank/DDBJ databases">
        <title>Kribbella capetownensis sp. nov. and Kribbella speibonae sp. nov., isolated from soil.</title>
        <authorList>
            <person name="Curtis S.M."/>
            <person name="Norton I."/>
            <person name="Everest G.J."/>
            <person name="Meyers P.R."/>
        </authorList>
    </citation>
    <scope>NUCLEOTIDE SEQUENCE [LARGE SCALE GENOMIC DNA]</scope>
    <source>
        <strain evidence="2 3">DSM 27082</strain>
    </source>
</reference>
<dbReference type="EMBL" id="SJKA01000019">
    <property type="protein sequence ID" value="TCC21624.1"/>
    <property type="molecule type" value="Genomic_DNA"/>
</dbReference>
<dbReference type="OrthoDB" id="3830362at2"/>
<dbReference type="RefSeq" id="WP_131295425.1">
    <property type="nucleotide sequence ID" value="NZ_SJKA01000019.1"/>
</dbReference>
<gene>
    <name evidence="2" type="ORF">E0H50_35685</name>
</gene>
<accession>A0A4R0I520</accession>
<evidence type="ECO:0000313" key="3">
    <source>
        <dbReference type="Proteomes" id="UP000292695"/>
    </source>
</evidence>
<dbReference type="AlphaFoldDB" id="A0A4R0I520"/>
<proteinExistence type="predicted"/>
<comment type="caution">
    <text evidence="2">The sequence shown here is derived from an EMBL/GenBank/DDBJ whole genome shotgun (WGS) entry which is preliminary data.</text>
</comment>
<evidence type="ECO:0000256" key="1">
    <source>
        <dbReference type="SAM" id="MobiDB-lite"/>
    </source>
</evidence>
<sequence>MNTFADELLRRITGAREALRTAQDDGDLDAERVYAGELESLLRLAHEHDLILNADRHNDNGPQDEVDRPHHRA</sequence>